<dbReference type="EMBL" id="CAEZWM010000002">
    <property type="protein sequence ID" value="CAB4644925.1"/>
    <property type="molecule type" value="Genomic_DNA"/>
</dbReference>
<evidence type="ECO:0000313" key="3">
    <source>
        <dbReference type="EMBL" id="CAB4785389.1"/>
    </source>
</evidence>
<dbReference type="EMBL" id="CAFBOR010000027">
    <property type="protein sequence ID" value="CAB4980403.1"/>
    <property type="molecule type" value="Genomic_DNA"/>
</dbReference>
<sequence>MRILFLSGTAVGGSAMSTRELAQRMAARGHEVDVLLRVETAPRRWMLQHRLVNLAVRLPRLLAQPVWRVAGLVGGGRQLVNESPIRLWSTILPENSLRKFLRDQPPDVVVAASVGRMAWRSIRKELSAAGIASVLYLREEAAIGHLDISNAPPELLLTNAATLSERAAAIGFRAHFVPSVVSLDAIRVDTSREVVLFINPVEISGREVAVALARECPEMRFAFVESWPLKPEERRWLEDALKGLENVELRPRTDDPSELYGDAAALLAPYLTNGRPRVVLEAQANGVPVLGSSLDALVEAIGPGGLTVDADAPIAEWASALRYLLGPTNYDGFVSAARTYSERSEVDPETIVGEFERLLLELVATRKGSS</sequence>
<dbReference type="AlphaFoldDB" id="A0A6J7CGT3"/>
<dbReference type="SUPFAM" id="SSF53756">
    <property type="entry name" value="UDP-Glycosyltransferase/glycogen phosphorylase"/>
    <property type="match status" value="1"/>
</dbReference>
<evidence type="ECO:0000313" key="2">
    <source>
        <dbReference type="EMBL" id="CAB4644925.1"/>
    </source>
</evidence>
<accession>A0A6J7CGT3</accession>
<dbReference type="Pfam" id="PF13692">
    <property type="entry name" value="Glyco_trans_1_4"/>
    <property type="match status" value="1"/>
</dbReference>
<reference evidence="4" key="1">
    <citation type="submission" date="2020-05" db="EMBL/GenBank/DDBJ databases">
        <authorList>
            <person name="Chiriac C."/>
            <person name="Salcher M."/>
            <person name="Ghai R."/>
            <person name="Kavagutti S V."/>
        </authorList>
    </citation>
    <scope>NUCLEOTIDE SEQUENCE</scope>
</reference>
<evidence type="ECO:0000259" key="1">
    <source>
        <dbReference type="Pfam" id="PF13579"/>
    </source>
</evidence>
<dbReference type="EMBL" id="CAFBPF010000038">
    <property type="protein sequence ID" value="CAB5005821.1"/>
    <property type="molecule type" value="Genomic_DNA"/>
</dbReference>
<dbReference type="EMBL" id="CAFBLK010000011">
    <property type="protein sequence ID" value="CAB4856134.1"/>
    <property type="molecule type" value="Genomic_DNA"/>
</dbReference>
<dbReference type="InterPro" id="IPR028098">
    <property type="entry name" value="Glyco_trans_4-like_N"/>
</dbReference>
<evidence type="ECO:0000313" key="5">
    <source>
        <dbReference type="EMBL" id="CAB4980403.1"/>
    </source>
</evidence>
<organism evidence="4">
    <name type="scientific">freshwater metagenome</name>
    <dbReference type="NCBI Taxonomy" id="449393"/>
    <lineage>
        <taxon>unclassified sequences</taxon>
        <taxon>metagenomes</taxon>
        <taxon>ecological metagenomes</taxon>
    </lineage>
</organism>
<evidence type="ECO:0000313" key="6">
    <source>
        <dbReference type="EMBL" id="CAB5005821.1"/>
    </source>
</evidence>
<dbReference type="EMBL" id="CAFAAH010000002">
    <property type="protein sequence ID" value="CAB4785389.1"/>
    <property type="molecule type" value="Genomic_DNA"/>
</dbReference>
<evidence type="ECO:0000313" key="4">
    <source>
        <dbReference type="EMBL" id="CAB4856134.1"/>
    </source>
</evidence>
<gene>
    <name evidence="2" type="ORF">UFOPK2242_00066</name>
    <name evidence="3" type="ORF">UFOPK2996_00056</name>
    <name evidence="4" type="ORF">UFOPK3317_00127</name>
    <name evidence="5" type="ORF">UFOPK3974_00325</name>
    <name evidence="6" type="ORF">UFOPK4071_00448</name>
</gene>
<proteinExistence type="predicted"/>
<feature type="domain" description="Glycosyltransferase subfamily 4-like N-terminal" evidence="1">
    <location>
        <begin position="12"/>
        <end position="187"/>
    </location>
</feature>
<dbReference type="Gene3D" id="3.40.50.2000">
    <property type="entry name" value="Glycogen Phosphorylase B"/>
    <property type="match status" value="2"/>
</dbReference>
<dbReference type="Pfam" id="PF13579">
    <property type="entry name" value="Glyco_trans_4_4"/>
    <property type="match status" value="1"/>
</dbReference>
<protein>
    <submittedName>
        <fullName evidence="4">Unannotated protein</fullName>
    </submittedName>
</protein>
<name>A0A6J7CGT3_9ZZZZ</name>